<evidence type="ECO:0000313" key="2">
    <source>
        <dbReference type="Proteomes" id="UP000886998"/>
    </source>
</evidence>
<accession>A0A8X6MKF1</accession>
<dbReference type="EMBL" id="BMAV01028233">
    <property type="protein sequence ID" value="GFS66212.1"/>
    <property type="molecule type" value="Genomic_DNA"/>
</dbReference>
<gene>
    <name evidence="1" type="ORF">TNIN_381091</name>
</gene>
<dbReference type="Proteomes" id="UP000886998">
    <property type="component" value="Unassembled WGS sequence"/>
</dbReference>
<keyword evidence="2" id="KW-1185">Reference proteome</keyword>
<dbReference type="AlphaFoldDB" id="A0A8X6MKF1"/>
<name>A0A8X6MKF1_9ARAC</name>
<proteinExistence type="predicted"/>
<sequence length="189" mass="19321">APLYQALHILLCPAPPAAAAALPLRRLVHLDLRILLVQHHQLRLHLVHLILVLPCLHLQLLRACTLSSSSCTLASKTSISSLSSPPAAAAAAPAPCPAPCPPRPPYPPCPAPPAAAAAAPPLPAPCPPRPPYPPCPAPPAAAAPVHQLVLLAGTPAAAPAPCPLVLPLWLQDLHILLSCTTSCCSALST</sequence>
<comment type="caution">
    <text evidence="1">The sequence shown here is derived from an EMBL/GenBank/DDBJ whole genome shotgun (WGS) entry which is preliminary data.</text>
</comment>
<organism evidence="1 2">
    <name type="scientific">Trichonephila inaurata madagascariensis</name>
    <dbReference type="NCBI Taxonomy" id="2747483"/>
    <lineage>
        <taxon>Eukaryota</taxon>
        <taxon>Metazoa</taxon>
        <taxon>Ecdysozoa</taxon>
        <taxon>Arthropoda</taxon>
        <taxon>Chelicerata</taxon>
        <taxon>Arachnida</taxon>
        <taxon>Araneae</taxon>
        <taxon>Araneomorphae</taxon>
        <taxon>Entelegynae</taxon>
        <taxon>Araneoidea</taxon>
        <taxon>Nephilidae</taxon>
        <taxon>Trichonephila</taxon>
        <taxon>Trichonephila inaurata</taxon>
    </lineage>
</organism>
<reference evidence="1" key="1">
    <citation type="submission" date="2020-08" db="EMBL/GenBank/DDBJ databases">
        <title>Multicomponent nature underlies the extraordinary mechanical properties of spider dragline silk.</title>
        <authorList>
            <person name="Kono N."/>
            <person name="Nakamura H."/>
            <person name="Mori M."/>
            <person name="Yoshida Y."/>
            <person name="Ohtoshi R."/>
            <person name="Malay A.D."/>
            <person name="Moran D.A.P."/>
            <person name="Tomita M."/>
            <person name="Numata K."/>
            <person name="Arakawa K."/>
        </authorList>
    </citation>
    <scope>NUCLEOTIDE SEQUENCE</scope>
</reference>
<protein>
    <submittedName>
        <fullName evidence="1">Uncharacterized protein</fullName>
    </submittedName>
</protein>
<feature type="non-terminal residue" evidence="1">
    <location>
        <position position="1"/>
    </location>
</feature>
<evidence type="ECO:0000313" key="1">
    <source>
        <dbReference type="EMBL" id="GFS66212.1"/>
    </source>
</evidence>